<evidence type="ECO:0000313" key="3">
    <source>
        <dbReference type="Proteomes" id="UP000230161"/>
    </source>
</evidence>
<proteinExistence type="predicted"/>
<dbReference type="EMBL" id="PGFB01000001">
    <property type="protein sequence ID" value="PJJ65512.1"/>
    <property type="molecule type" value="Genomic_DNA"/>
</dbReference>
<protein>
    <recommendedName>
        <fullName evidence="4">Type IV secretion protein Rhs</fullName>
    </recommendedName>
</protein>
<dbReference type="Proteomes" id="UP000230161">
    <property type="component" value="Unassembled WGS sequence"/>
</dbReference>
<accession>A0A2M9C4S8</accession>
<organism evidence="2 3">
    <name type="scientific">Compostimonas suwonensis</name>
    <dbReference type="NCBI Taxonomy" id="1048394"/>
    <lineage>
        <taxon>Bacteria</taxon>
        <taxon>Bacillati</taxon>
        <taxon>Actinomycetota</taxon>
        <taxon>Actinomycetes</taxon>
        <taxon>Micrococcales</taxon>
        <taxon>Microbacteriaceae</taxon>
        <taxon>Compostimonas</taxon>
    </lineage>
</organism>
<gene>
    <name evidence="2" type="ORF">CLV54_0545</name>
</gene>
<evidence type="ECO:0008006" key="4">
    <source>
        <dbReference type="Google" id="ProtNLM"/>
    </source>
</evidence>
<name>A0A2M9C4S8_9MICO</name>
<evidence type="ECO:0000256" key="1">
    <source>
        <dbReference type="SAM" id="MobiDB-lite"/>
    </source>
</evidence>
<reference evidence="2 3" key="1">
    <citation type="submission" date="2017-11" db="EMBL/GenBank/DDBJ databases">
        <title>Genomic Encyclopedia of Archaeal and Bacterial Type Strains, Phase II (KMG-II): From Individual Species to Whole Genera.</title>
        <authorList>
            <person name="Goeker M."/>
        </authorList>
    </citation>
    <scope>NUCLEOTIDE SEQUENCE [LARGE SCALE GENOMIC DNA]</scope>
    <source>
        <strain evidence="2 3">DSM 25625</strain>
    </source>
</reference>
<feature type="compositionally biased region" description="Pro residues" evidence="1">
    <location>
        <begin position="34"/>
        <end position="49"/>
    </location>
</feature>
<evidence type="ECO:0000313" key="2">
    <source>
        <dbReference type="EMBL" id="PJJ65512.1"/>
    </source>
</evidence>
<keyword evidence="3" id="KW-1185">Reference proteome</keyword>
<dbReference type="OrthoDB" id="4981253at2"/>
<comment type="caution">
    <text evidence="2">The sequence shown here is derived from an EMBL/GenBank/DDBJ whole genome shotgun (WGS) entry which is preliminary data.</text>
</comment>
<dbReference type="RefSeq" id="WP_100343399.1">
    <property type="nucleotide sequence ID" value="NZ_PGFB01000001.1"/>
</dbReference>
<dbReference type="AlphaFoldDB" id="A0A2M9C4S8"/>
<feature type="region of interest" description="Disordered" evidence="1">
    <location>
        <begin position="34"/>
        <end position="54"/>
    </location>
</feature>
<sequence>MARGKSDTAGDTPAGAKGFGGLVERMNRKLFPYLGPPPLGPYDEAPPQPSSERACPLCGQPMSLHEIDRSGERTQLYCPTAAA</sequence>